<dbReference type="InterPro" id="IPR050960">
    <property type="entry name" value="AB_hydrolase_4_sf"/>
</dbReference>
<dbReference type="PANTHER" id="PTHR10794">
    <property type="entry name" value="ABHYDROLASE DOMAIN-CONTAINING PROTEIN"/>
    <property type="match status" value="1"/>
</dbReference>
<evidence type="ECO:0000256" key="1">
    <source>
        <dbReference type="ARBA" id="ARBA00010884"/>
    </source>
</evidence>
<evidence type="ECO:0000259" key="2">
    <source>
        <dbReference type="Pfam" id="PF12697"/>
    </source>
</evidence>
<dbReference type="Gene3D" id="3.40.50.1820">
    <property type="entry name" value="alpha/beta hydrolase"/>
    <property type="match status" value="1"/>
</dbReference>
<reference evidence="3" key="1">
    <citation type="submission" date="2019-08" db="EMBL/GenBank/DDBJ databases">
        <authorList>
            <person name="Kucharzyk K."/>
            <person name="Murdoch R.W."/>
            <person name="Higgins S."/>
            <person name="Loffler F."/>
        </authorList>
    </citation>
    <scope>NUCLEOTIDE SEQUENCE</scope>
</reference>
<dbReference type="EMBL" id="VSSQ01000159">
    <property type="protein sequence ID" value="MPL82133.1"/>
    <property type="molecule type" value="Genomic_DNA"/>
</dbReference>
<dbReference type="SUPFAM" id="SSF53474">
    <property type="entry name" value="alpha/beta-Hydrolases"/>
    <property type="match status" value="1"/>
</dbReference>
<comment type="similarity">
    <text evidence="1">Belongs to the AB hydrolase superfamily. AB hydrolase 4 family.</text>
</comment>
<dbReference type="GO" id="GO:0047372">
    <property type="term" value="F:monoacylglycerol lipase activity"/>
    <property type="evidence" value="ECO:0007669"/>
    <property type="project" value="TreeGrafter"/>
</dbReference>
<name>A0A644UTT5_9ZZZZ</name>
<dbReference type="GO" id="GO:0034338">
    <property type="term" value="F:short-chain carboxylesterase activity"/>
    <property type="evidence" value="ECO:0007669"/>
    <property type="project" value="TreeGrafter"/>
</dbReference>
<dbReference type="InterPro" id="IPR000073">
    <property type="entry name" value="AB_hydrolase_1"/>
</dbReference>
<accession>A0A644UTT5</accession>
<proteinExistence type="inferred from homology"/>
<gene>
    <name evidence="3" type="ORF">SDC9_28068</name>
</gene>
<dbReference type="AlphaFoldDB" id="A0A644UTT5"/>
<evidence type="ECO:0000313" key="3">
    <source>
        <dbReference type="EMBL" id="MPL82133.1"/>
    </source>
</evidence>
<organism evidence="3">
    <name type="scientific">bioreactor metagenome</name>
    <dbReference type="NCBI Taxonomy" id="1076179"/>
    <lineage>
        <taxon>unclassified sequences</taxon>
        <taxon>metagenomes</taxon>
        <taxon>ecological metagenomes</taxon>
    </lineage>
</organism>
<feature type="domain" description="AB hydrolase-1" evidence="2">
    <location>
        <begin position="188"/>
        <end position="407"/>
    </location>
</feature>
<dbReference type="InterPro" id="IPR029058">
    <property type="entry name" value="AB_hydrolase_fold"/>
</dbReference>
<dbReference type="Pfam" id="PF12697">
    <property type="entry name" value="Abhydrolase_6"/>
    <property type="match status" value="1"/>
</dbReference>
<dbReference type="PANTHER" id="PTHR10794:SF94">
    <property type="entry name" value="ESTERASE YHET-RELATED"/>
    <property type="match status" value="1"/>
</dbReference>
<protein>
    <recommendedName>
        <fullName evidence="2">AB hydrolase-1 domain-containing protein</fullName>
    </recommendedName>
</protein>
<comment type="caution">
    <text evidence="3">The sequence shown here is derived from an EMBL/GenBank/DDBJ whole genome shotgun (WGS) entry which is preliminary data.</text>
</comment>
<sequence>MVQNPCLWAWLAMCLQHVSLAHRMRPLGRELEVQRPDVPDLTEFCAWRYFGELCCACGEGIRGFGGCQALVCQQTAFADLPRASAQPFLVTGIIMPVLASSYVAPWFVRNGHANTMWPVLFREKPQMSPSVRRVRLETPDGDFLDVDQHPSLGKDRAERPFGQGRGIAVISHGLEGNSRRKYVLGMANALRAEGFDVLAWNMRSCSGESNRTARLYHMGEIEDLGTVVRFAEQFDRPLLLAGFSMGGNQICRYLGRGPVSPLVRAAVPVSVPCDLSAAAPVMDGPACRIYMSYFLRTLRKKVREKAELFPSYPSVEGVEKIHTFAEFDERFTAPAFGFASAKDYWEKNTVLPDLPCINVPTLLLMAADDPFCASSCYPWQTAKQSAHLHLEVAPYGGHVGFVQQKQEYYSEQRAREFVQQLTGRGIF</sequence>